<protein>
    <recommendedName>
        <fullName evidence="2">Alkyl hydroperoxide reductase subunit C/ Thiol specific antioxidant domain-containing protein</fullName>
    </recommendedName>
</protein>
<dbReference type="Proteomes" id="UP001473302">
    <property type="component" value="Unassembled WGS sequence"/>
</dbReference>
<dbReference type="Pfam" id="PF00578">
    <property type="entry name" value="AhpC-TSA"/>
    <property type="match status" value="1"/>
</dbReference>
<dbReference type="SUPFAM" id="SSF52833">
    <property type="entry name" value="Thioredoxin-like"/>
    <property type="match status" value="1"/>
</dbReference>
<keyword evidence="4" id="KW-1185">Reference proteome</keyword>
<feature type="domain" description="Alkyl hydroperoxide reductase subunit C/ Thiol specific antioxidant" evidence="2">
    <location>
        <begin position="38"/>
        <end position="168"/>
    </location>
</feature>
<evidence type="ECO:0000259" key="2">
    <source>
        <dbReference type="Pfam" id="PF00578"/>
    </source>
</evidence>
<dbReference type="InterPro" id="IPR036249">
    <property type="entry name" value="Thioredoxin-like_sf"/>
</dbReference>
<evidence type="ECO:0000313" key="3">
    <source>
        <dbReference type="EMBL" id="GAA5811445.1"/>
    </source>
</evidence>
<reference evidence="3 4" key="1">
    <citation type="submission" date="2024-04" db="EMBL/GenBank/DDBJ databases">
        <title>genome sequences of Mucor flavus KT1a and Helicostylum pulchrum KT1b strains isolated from the surface of a dry-aged beef.</title>
        <authorList>
            <person name="Toyotome T."/>
            <person name="Hosono M."/>
            <person name="Torimaru M."/>
            <person name="Fukuda K."/>
            <person name="Mikami N."/>
        </authorList>
    </citation>
    <scope>NUCLEOTIDE SEQUENCE [LARGE SCALE GENOMIC DNA]</scope>
    <source>
        <strain evidence="3 4">KT1a</strain>
    </source>
</reference>
<comment type="caution">
    <text evidence="3">The sequence shown here is derived from an EMBL/GenBank/DDBJ whole genome shotgun (WGS) entry which is preliminary data.</text>
</comment>
<sequence length="188" mass="21690">MPSESLKRDRTVQFEDPEQPDLNTKTKVRGMNRTRTNDFTCPVYYQGKIFHFQLSDIFKYTNYAVLFFCPCDFSTQSKEDLLHIEQNYSKFVQHGAIPIVVTHDQPHIHEVYATIGRTPGSLTFTPSFALASDSVSRLISVSFESINMDTLGMIRSVVIIDSDLNIVYTQRIQPQRFFPMKSILNCFE</sequence>
<dbReference type="Gene3D" id="3.40.30.10">
    <property type="entry name" value="Glutaredoxin"/>
    <property type="match status" value="1"/>
</dbReference>
<dbReference type="EMBL" id="BAABUK010000010">
    <property type="protein sequence ID" value="GAA5811445.1"/>
    <property type="molecule type" value="Genomic_DNA"/>
</dbReference>
<dbReference type="InterPro" id="IPR000866">
    <property type="entry name" value="AhpC/TSA"/>
</dbReference>
<proteinExistence type="predicted"/>
<evidence type="ECO:0000256" key="1">
    <source>
        <dbReference type="SAM" id="MobiDB-lite"/>
    </source>
</evidence>
<gene>
    <name evidence="3" type="ORF">MFLAVUS_004882</name>
</gene>
<evidence type="ECO:0000313" key="4">
    <source>
        <dbReference type="Proteomes" id="UP001473302"/>
    </source>
</evidence>
<name>A0ABP9YX97_9FUNG</name>
<feature type="region of interest" description="Disordered" evidence="1">
    <location>
        <begin position="1"/>
        <end position="25"/>
    </location>
</feature>
<feature type="compositionally biased region" description="Basic and acidic residues" evidence="1">
    <location>
        <begin position="1"/>
        <end position="13"/>
    </location>
</feature>
<accession>A0ABP9YX97</accession>
<organism evidence="3 4">
    <name type="scientific">Mucor flavus</name>
    <dbReference type="NCBI Taxonomy" id="439312"/>
    <lineage>
        <taxon>Eukaryota</taxon>
        <taxon>Fungi</taxon>
        <taxon>Fungi incertae sedis</taxon>
        <taxon>Mucoromycota</taxon>
        <taxon>Mucoromycotina</taxon>
        <taxon>Mucoromycetes</taxon>
        <taxon>Mucorales</taxon>
        <taxon>Mucorineae</taxon>
        <taxon>Mucoraceae</taxon>
        <taxon>Mucor</taxon>
    </lineage>
</organism>